<dbReference type="PROSITE" id="PS50835">
    <property type="entry name" value="IG_LIKE"/>
    <property type="match status" value="1"/>
</dbReference>
<evidence type="ECO:0000313" key="6">
    <source>
        <dbReference type="Proteomes" id="UP000827986"/>
    </source>
</evidence>
<evidence type="ECO:0000256" key="2">
    <source>
        <dbReference type="ARBA" id="ARBA00023319"/>
    </source>
</evidence>
<dbReference type="SUPFAM" id="SSF48726">
    <property type="entry name" value="Immunoglobulin"/>
    <property type="match status" value="1"/>
</dbReference>
<gene>
    <name evidence="5" type="ORF">KIL84_011611</name>
</gene>
<dbReference type="InterPro" id="IPR013106">
    <property type="entry name" value="Ig_V-set"/>
</dbReference>
<keyword evidence="6" id="KW-1185">Reference proteome</keyword>
<evidence type="ECO:0000256" key="1">
    <source>
        <dbReference type="ARBA" id="ARBA00023170"/>
    </source>
</evidence>
<protein>
    <recommendedName>
        <fullName evidence="4">Ig-like domain-containing protein</fullName>
    </recommendedName>
</protein>
<dbReference type="Pfam" id="PF07686">
    <property type="entry name" value="V-set"/>
    <property type="match status" value="1"/>
</dbReference>
<reference evidence="5" key="1">
    <citation type="submission" date="2021-09" db="EMBL/GenBank/DDBJ databases">
        <title>The genome of Mauremys mutica provides insights into the evolution of semi-aquatic lifestyle.</title>
        <authorList>
            <person name="Gong S."/>
            <person name="Gao Y."/>
        </authorList>
    </citation>
    <scope>NUCLEOTIDE SEQUENCE</scope>
    <source>
        <strain evidence="5">MM-2020</strain>
        <tissue evidence="5">Muscle</tissue>
    </source>
</reference>
<evidence type="ECO:0000256" key="3">
    <source>
        <dbReference type="SAM" id="SignalP"/>
    </source>
</evidence>
<dbReference type="PANTHER" id="PTHR19256:SF63">
    <property type="entry name" value="T CELL RECEPTOR GAMMA VARIABLE 3-RELATED"/>
    <property type="match status" value="1"/>
</dbReference>
<dbReference type="InterPro" id="IPR036179">
    <property type="entry name" value="Ig-like_dom_sf"/>
</dbReference>
<dbReference type="InterPro" id="IPR007110">
    <property type="entry name" value="Ig-like_dom"/>
</dbReference>
<feature type="signal peptide" evidence="3">
    <location>
        <begin position="1"/>
        <end position="19"/>
    </location>
</feature>
<keyword evidence="3" id="KW-0732">Signal</keyword>
<feature type="domain" description="Ig-like" evidence="4">
    <location>
        <begin position="14"/>
        <end position="115"/>
    </location>
</feature>
<organism evidence="5 6">
    <name type="scientific">Mauremys mutica</name>
    <name type="common">yellowpond turtle</name>
    <dbReference type="NCBI Taxonomy" id="74926"/>
    <lineage>
        <taxon>Eukaryota</taxon>
        <taxon>Metazoa</taxon>
        <taxon>Chordata</taxon>
        <taxon>Craniata</taxon>
        <taxon>Vertebrata</taxon>
        <taxon>Euteleostomi</taxon>
        <taxon>Archelosauria</taxon>
        <taxon>Testudinata</taxon>
        <taxon>Testudines</taxon>
        <taxon>Cryptodira</taxon>
        <taxon>Durocryptodira</taxon>
        <taxon>Testudinoidea</taxon>
        <taxon>Geoemydidae</taxon>
        <taxon>Geoemydinae</taxon>
        <taxon>Mauremys</taxon>
    </lineage>
</organism>
<comment type="caution">
    <text evidence="5">The sequence shown here is derived from an EMBL/GenBank/DDBJ whole genome shotgun (WGS) entry which is preliminary data.</text>
</comment>
<feature type="chain" id="PRO_5038474189" description="Ig-like domain-containing protein" evidence="3">
    <location>
        <begin position="20"/>
        <end position="197"/>
    </location>
</feature>
<evidence type="ECO:0000259" key="4">
    <source>
        <dbReference type="PROSITE" id="PS50835"/>
    </source>
</evidence>
<accession>A0A9D3X9Z9</accession>
<dbReference type="SMART" id="SM00409">
    <property type="entry name" value="IG"/>
    <property type="match status" value="1"/>
</dbReference>
<dbReference type="Proteomes" id="UP000827986">
    <property type="component" value="Unassembled WGS sequence"/>
</dbReference>
<dbReference type="AlphaFoldDB" id="A0A9D3X9Z9"/>
<dbReference type="SMART" id="SM00406">
    <property type="entry name" value="IGv"/>
    <property type="match status" value="1"/>
</dbReference>
<proteinExistence type="predicted"/>
<sequence>MVGCLEALFACFFPALLWAIHLEQEQISVTKQPLQGSSATFTCKVFGGSDSTYIHWYRARTGEAPQRLLYLTLSGSELKREAGFSSDKFSVFGTQSISNLLVYKLEETDSGRYYCATWDFTQCHKLPATPHKNHVCGGLHFHITAAAEQAEPCPPPRHTSLQNRHSLNPTNHGQCELPFDQPKLCRDLPEPGKWEFT</sequence>
<keyword evidence="2" id="KW-0393">Immunoglobulin domain</keyword>
<dbReference type="EMBL" id="JAHDVG010000474">
    <property type="protein sequence ID" value="KAH1177909.1"/>
    <property type="molecule type" value="Genomic_DNA"/>
</dbReference>
<dbReference type="InterPro" id="IPR013783">
    <property type="entry name" value="Ig-like_fold"/>
</dbReference>
<dbReference type="PANTHER" id="PTHR19256">
    <property type="entry name" value="T-CELL RECEPTOR GAMMA CHAIN"/>
    <property type="match status" value="1"/>
</dbReference>
<dbReference type="InterPro" id="IPR003599">
    <property type="entry name" value="Ig_sub"/>
</dbReference>
<name>A0A9D3X9Z9_9SAUR</name>
<dbReference type="InterPro" id="IPR051117">
    <property type="entry name" value="TRG_var/const_region"/>
</dbReference>
<keyword evidence="1" id="KW-0675">Receptor</keyword>
<dbReference type="Gene3D" id="2.60.40.10">
    <property type="entry name" value="Immunoglobulins"/>
    <property type="match status" value="1"/>
</dbReference>
<evidence type="ECO:0000313" key="5">
    <source>
        <dbReference type="EMBL" id="KAH1177909.1"/>
    </source>
</evidence>